<dbReference type="AlphaFoldDB" id="A0A2T2WSW5"/>
<comment type="caution">
    <text evidence="1">The sequence shown here is derived from an EMBL/GenBank/DDBJ whole genome shotgun (WGS) entry which is preliminary data.</text>
</comment>
<dbReference type="InterPro" id="IPR027417">
    <property type="entry name" value="P-loop_NTPase"/>
</dbReference>
<evidence type="ECO:0000313" key="1">
    <source>
        <dbReference type="EMBL" id="PSR25292.1"/>
    </source>
</evidence>
<accession>A0A2T2WSW5</accession>
<evidence type="ECO:0000313" key="2">
    <source>
        <dbReference type="Proteomes" id="UP000242699"/>
    </source>
</evidence>
<sequence length="119" mass="14005">MSDDWHGFDRKRLLRQILVPLCRGAHELSYDSCDDWDSWESVPTQLVVERFVILEGVGLFYPDVVPYLDYRIWLDVPLAEATAQGIRRKQCLGRDPGDVSQRLWEPNEADFERKFHPKE</sequence>
<reference evidence="1 2" key="1">
    <citation type="journal article" date="2014" name="BMC Genomics">
        <title>Comparison of environmental and isolate Sulfobacillus genomes reveals diverse carbon, sulfur, nitrogen, and hydrogen metabolisms.</title>
        <authorList>
            <person name="Justice N.B."/>
            <person name="Norman A."/>
            <person name="Brown C.T."/>
            <person name="Singh A."/>
            <person name="Thomas B.C."/>
            <person name="Banfield J.F."/>
        </authorList>
    </citation>
    <scope>NUCLEOTIDE SEQUENCE [LARGE SCALE GENOMIC DNA]</scope>
    <source>
        <strain evidence="1">AMDSBA1</strain>
    </source>
</reference>
<dbReference type="EMBL" id="PXYT01000057">
    <property type="protein sequence ID" value="PSR25292.1"/>
    <property type="molecule type" value="Genomic_DNA"/>
</dbReference>
<evidence type="ECO:0008006" key="3">
    <source>
        <dbReference type="Google" id="ProtNLM"/>
    </source>
</evidence>
<protein>
    <recommendedName>
        <fullName evidence="3">Uridine kinase</fullName>
    </recommendedName>
</protein>
<gene>
    <name evidence="1" type="ORF">C7B43_17145</name>
</gene>
<proteinExistence type="predicted"/>
<dbReference type="Gene3D" id="3.40.50.300">
    <property type="entry name" value="P-loop containing nucleotide triphosphate hydrolases"/>
    <property type="match status" value="1"/>
</dbReference>
<name>A0A2T2WSW5_9FIRM</name>
<dbReference type="Proteomes" id="UP000242699">
    <property type="component" value="Unassembled WGS sequence"/>
</dbReference>
<organism evidence="1 2">
    <name type="scientific">Sulfobacillus benefaciens</name>
    <dbReference type="NCBI Taxonomy" id="453960"/>
    <lineage>
        <taxon>Bacteria</taxon>
        <taxon>Bacillati</taxon>
        <taxon>Bacillota</taxon>
        <taxon>Clostridia</taxon>
        <taxon>Eubacteriales</taxon>
        <taxon>Clostridiales Family XVII. Incertae Sedis</taxon>
        <taxon>Sulfobacillus</taxon>
    </lineage>
</organism>